<dbReference type="AlphaFoldDB" id="A0AA87YVP6"/>
<feature type="region of interest" description="Disordered" evidence="1">
    <location>
        <begin position="327"/>
        <end position="350"/>
    </location>
</feature>
<dbReference type="Proteomes" id="UP001187192">
    <property type="component" value="Unassembled WGS sequence"/>
</dbReference>
<comment type="caution">
    <text evidence="3">The sequence shown here is derived from an EMBL/GenBank/DDBJ whole genome shotgun (WGS) entry which is preliminary data.</text>
</comment>
<accession>A0AA87YVP6</accession>
<protein>
    <recommendedName>
        <fullName evidence="2">Retrotransposon gag domain-containing protein</fullName>
    </recommendedName>
</protein>
<feature type="region of interest" description="Disordered" evidence="1">
    <location>
        <begin position="267"/>
        <end position="299"/>
    </location>
</feature>
<feature type="compositionally biased region" description="Low complexity" evidence="1">
    <location>
        <begin position="275"/>
        <end position="299"/>
    </location>
</feature>
<name>A0AA87YVP6_FICCA</name>
<sequence length="350" mass="40368">MVSERFPISYHASPRIHFKLLQTTKIRWYADEDVQLEDVQFEDVVMVECMSKMRLLRNLTWQKLWSSCVKTNEERQVQQQQALNNNLQANANRVEVPIDPPAAQPVQNRGVQVATNHEPLYLRFKRMKPKEFSGSTDPLVAQGWLKSIELVLNFMDLTDNEKVKCASYCLMNDARIWWEGIELSRDISQMTWEDFVQEFNEQYFNMSVTREHYDEFNNFRQGNLSVTEAVKRFNQLAHVLIVDSGTAPPTTTAKCVRCALRAEYHLNKQKESQPRQNEVPKNNNNNQNRGNFGNQGRSQGVWEATFGGVPYGHKSMLWLRTRGSPIQGLSKQDVPTLPAKTTEKPTSSAP</sequence>
<dbReference type="InterPro" id="IPR005162">
    <property type="entry name" value="Retrotrans_gag_dom"/>
</dbReference>
<keyword evidence="4" id="KW-1185">Reference proteome</keyword>
<reference evidence="3" key="1">
    <citation type="submission" date="2023-07" db="EMBL/GenBank/DDBJ databases">
        <title>draft genome sequence of fig (Ficus carica).</title>
        <authorList>
            <person name="Takahashi T."/>
            <person name="Nishimura K."/>
        </authorList>
    </citation>
    <scope>NUCLEOTIDE SEQUENCE</scope>
</reference>
<organism evidence="3 4">
    <name type="scientific">Ficus carica</name>
    <name type="common">Common fig</name>
    <dbReference type="NCBI Taxonomy" id="3494"/>
    <lineage>
        <taxon>Eukaryota</taxon>
        <taxon>Viridiplantae</taxon>
        <taxon>Streptophyta</taxon>
        <taxon>Embryophyta</taxon>
        <taxon>Tracheophyta</taxon>
        <taxon>Spermatophyta</taxon>
        <taxon>Magnoliopsida</taxon>
        <taxon>eudicotyledons</taxon>
        <taxon>Gunneridae</taxon>
        <taxon>Pentapetalae</taxon>
        <taxon>rosids</taxon>
        <taxon>fabids</taxon>
        <taxon>Rosales</taxon>
        <taxon>Moraceae</taxon>
        <taxon>Ficeae</taxon>
        <taxon>Ficus</taxon>
    </lineage>
</organism>
<gene>
    <name evidence="3" type="ORF">TIFTF001_045752</name>
</gene>
<evidence type="ECO:0000313" key="4">
    <source>
        <dbReference type="Proteomes" id="UP001187192"/>
    </source>
</evidence>
<evidence type="ECO:0000313" key="3">
    <source>
        <dbReference type="EMBL" id="GMN23162.1"/>
    </source>
</evidence>
<dbReference type="Pfam" id="PF03732">
    <property type="entry name" value="Retrotrans_gag"/>
    <property type="match status" value="1"/>
</dbReference>
<evidence type="ECO:0000256" key="1">
    <source>
        <dbReference type="SAM" id="MobiDB-lite"/>
    </source>
</evidence>
<feature type="domain" description="Retrotransposon gag" evidence="2">
    <location>
        <begin position="165"/>
        <end position="238"/>
    </location>
</feature>
<dbReference type="EMBL" id="BTGU01004189">
    <property type="protein sequence ID" value="GMN23162.1"/>
    <property type="molecule type" value="Genomic_DNA"/>
</dbReference>
<evidence type="ECO:0000259" key="2">
    <source>
        <dbReference type="Pfam" id="PF03732"/>
    </source>
</evidence>
<proteinExistence type="predicted"/>